<evidence type="ECO:0000256" key="1">
    <source>
        <dbReference type="SAM" id="MobiDB-lite"/>
    </source>
</evidence>
<feature type="non-terminal residue" evidence="2">
    <location>
        <position position="145"/>
    </location>
</feature>
<comment type="caution">
    <text evidence="2">The sequence shown here is derived from an EMBL/GenBank/DDBJ whole genome shotgun (WGS) entry which is preliminary data.</text>
</comment>
<keyword evidence="3" id="KW-1185">Reference proteome</keyword>
<evidence type="ECO:0000313" key="2">
    <source>
        <dbReference type="EMBL" id="EJK55112.1"/>
    </source>
</evidence>
<feature type="compositionally biased region" description="Low complexity" evidence="1">
    <location>
        <begin position="35"/>
        <end position="57"/>
    </location>
</feature>
<accession>K0S8K9</accession>
<reference evidence="2 3" key="1">
    <citation type="journal article" date="2012" name="Genome Biol.">
        <title>Genome and low-iron response of an oceanic diatom adapted to chronic iron limitation.</title>
        <authorList>
            <person name="Lommer M."/>
            <person name="Specht M."/>
            <person name="Roy A.S."/>
            <person name="Kraemer L."/>
            <person name="Andreson R."/>
            <person name="Gutowska M.A."/>
            <person name="Wolf J."/>
            <person name="Bergner S.V."/>
            <person name="Schilhabel M.B."/>
            <person name="Klostermeier U.C."/>
            <person name="Beiko R.G."/>
            <person name="Rosenstiel P."/>
            <person name="Hippler M."/>
            <person name="Laroche J."/>
        </authorList>
    </citation>
    <scope>NUCLEOTIDE SEQUENCE [LARGE SCALE GENOMIC DNA]</scope>
    <source>
        <strain evidence="2 3">CCMP1005</strain>
    </source>
</reference>
<feature type="compositionally biased region" description="Basic and acidic residues" evidence="1">
    <location>
        <begin position="117"/>
        <end position="145"/>
    </location>
</feature>
<feature type="compositionally biased region" description="Polar residues" evidence="1">
    <location>
        <begin position="8"/>
        <end position="27"/>
    </location>
</feature>
<evidence type="ECO:0000313" key="3">
    <source>
        <dbReference type="Proteomes" id="UP000266841"/>
    </source>
</evidence>
<name>K0S8K9_THAOC</name>
<dbReference type="AlphaFoldDB" id="K0S8K9"/>
<organism evidence="2 3">
    <name type="scientific">Thalassiosira oceanica</name>
    <name type="common">Marine diatom</name>
    <dbReference type="NCBI Taxonomy" id="159749"/>
    <lineage>
        <taxon>Eukaryota</taxon>
        <taxon>Sar</taxon>
        <taxon>Stramenopiles</taxon>
        <taxon>Ochrophyta</taxon>
        <taxon>Bacillariophyta</taxon>
        <taxon>Coscinodiscophyceae</taxon>
        <taxon>Thalassiosirophycidae</taxon>
        <taxon>Thalassiosirales</taxon>
        <taxon>Thalassiosiraceae</taxon>
        <taxon>Thalassiosira</taxon>
    </lineage>
</organism>
<sequence>MMAGPCPSVSSALRAQRPSQTLSNAHPQDNRRRVSCLSSPRSPLPSASDSRRSSPVRGRSTLPAAKSSVLGRNAGTLSAQKLRSPRKRLNGSVVLRRPPPHDPHLTHRAGRGGISSRVRERGSHRGPIKHEAANHGDESLHTGRG</sequence>
<gene>
    <name evidence="2" type="ORF">THAOC_25187</name>
</gene>
<feature type="region of interest" description="Disordered" evidence="1">
    <location>
        <begin position="1"/>
        <end position="145"/>
    </location>
</feature>
<dbReference type="Proteomes" id="UP000266841">
    <property type="component" value="Unassembled WGS sequence"/>
</dbReference>
<dbReference type="EMBL" id="AGNL01034707">
    <property type="protein sequence ID" value="EJK55112.1"/>
    <property type="molecule type" value="Genomic_DNA"/>
</dbReference>
<protein>
    <submittedName>
        <fullName evidence="2">Uncharacterized protein</fullName>
    </submittedName>
</protein>
<proteinExistence type="predicted"/>